<reference evidence="2" key="1">
    <citation type="journal article" date="2014" name="Int. J. Syst. Evol. Microbiol.">
        <title>Complete genome sequence of Corynebacterium casei LMG S-19264T (=DSM 44701T), isolated from a smear-ripened cheese.</title>
        <authorList>
            <consortium name="US DOE Joint Genome Institute (JGI-PGF)"/>
            <person name="Walter F."/>
            <person name="Albersmeier A."/>
            <person name="Kalinowski J."/>
            <person name="Ruckert C."/>
        </authorList>
    </citation>
    <scope>NUCLEOTIDE SEQUENCE</scope>
    <source>
        <strain evidence="2">CGMCC 1.15254</strain>
    </source>
</reference>
<reference evidence="2" key="2">
    <citation type="submission" date="2020-09" db="EMBL/GenBank/DDBJ databases">
        <authorList>
            <person name="Sun Q."/>
            <person name="Zhou Y."/>
        </authorList>
    </citation>
    <scope>NUCLEOTIDE SEQUENCE</scope>
    <source>
        <strain evidence="2">CGMCC 1.15254</strain>
    </source>
</reference>
<dbReference type="SUPFAM" id="SSF53850">
    <property type="entry name" value="Periplasmic binding protein-like II"/>
    <property type="match status" value="1"/>
</dbReference>
<comment type="caution">
    <text evidence="2">The sequence shown here is derived from an EMBL/GenBank/DDBJ whole genome shotgun (WGS) entry which is preliminary data.</text>
</comment>
<accession>A0A917BRD9</accession>
<keyword evidence="3" id="KW-1185">Reference proteome</keyword>
<protein>
    <recommendedName>
        <fullName evidence="4">Solute-binding protein family 3/N-terminal domain-containing protein</fullName>
    </recommendedName>
</protein>
<evidence type="ECO:0000256" key="1">
    <source>
        <dbReference type="SAM" id="SignalP"/>
    </source>
</evidence>
<proteinExistence type="predicted"/>
<dbReference type="AlphaFoldDB" id="A0A917BRD9"/>
<keyword evidence="1" id="KW-0732">Signal</keyword>
<feature type="signal peptide" evidence="1">
    <location>
        <begin position="1"/>
        <end position="26"/>
    </location>
</feature>
<evidence type="ECO:0000313" key="3">
    <source>
        <dbReference type="Proteomes" id="UP000632498"/>
    </source>
</evidence>
<organism evidence="2 3">
    <name type="scientific">Terasakiella brassicae</name>
    <dbReference type="NCBI Taxonomy" id="1634917"/>
    <lineage>
        <taxon>Bacteria</taxon>
        <taxon>Pseudomonadati</taxon>
        <taxon>Pseudomonadota</taxon>
        <taxon>Alphaproteobacteria</taxon>
        <taxon>Rhodospirillales</taxon>
        <taxon>Terasakiellaceae</taxon>
        <taxon>Terasakiella</taxon>
    </lineage>
</organism>
<dbReference type="Proteomes" id="UP000632498">
    <property type="component" value="Unassembled WGS sequence"/>
</dbReference>
<name>A0A917BRD9_9PROT</name>
<dbReference type="Gene3D" id="3.40.190.10">
    <property type="entry name" value="Periplasmic binding protein-like II"/>
    <property type="match status" value="2"/>
</dbReference>
<evidence type="ECO:0008006" key="4">
    <source>
        <dbReference type="Google" id="ProtNLM"/>
    </source>
</evidence>
<feature type="chain" id="PRO_5037954851" description="Solute-binding protein family 3/N-terminal domain-containing protein" evidence="1">
    <location>
        <begin position="27"/>
        <end position="265"/>
    </location>
</feature>
<evidence type="ECO:0000313" key="2">
    <source>
        <dbReference type="EMBL" id="GGF55888.1"/>
    </source>
</evidence>
<sequence length="265" mass="31009">MIKIIHYAFFICFSFAFPSASSVVYAQNDVVKLATFSYPPLLHNSQNGEFSGTVGETITYMCELAAMDCQVEILPFKRAYQKLENKLVDGLITIKVDQFEKCCAHTNWETPWIAGFFSHNPIEEIPKRPEEILGQRLITVAGMRSPYEFMPELDEWSEQKKVTLFSANNTYTATRMFLNKRADYLWGSEDFYWYFNKQTTDMDFTFLPLVVRPIVIWIQKDRPDILARFNAVYEQLLTTQTLDHKKLLIPELMDIRYRDATFDHP</sequence>
<dbReference type="EMBL" id="BMHV01000004">
    <property type="protein sequence ID" value="GGF55888.1"/>
    <property type="molecule type" value="Genomic_DNA"/>
</dbReference>
<dbReference type="RefSeq" id="WP_188661595.1">
    <property type="nucleotide sequence ID" value="NZ_BMHV01000004.1"/>
</dbReference>
<gene>
    <name evidence="2" type="ORF">GCM10011332_06650</name>
</gene>